<evidence type="ECO:0000256" key="10">
    <source>
        <dbReference type="ARBA" id="ARBA00031800"/>
    </source>
</evidence>
<keyword evidence="8 11" id="KW-0520">NAD</keyword>
<organism evidence="13 14">
    <name type="scientific">Victivallis lenta</name>
    <dbReference type="NCBI Taxonomy" id="2606640"/>
    <lineage>
        <taxon>Bacteria</taxon>
        <taxon>Pseudomonadati</taxon>
        <taxon>Lentisphaerota</taxon>
        <taxon>Lentisphaeria</taxon>
        <taxon>Victivallales</taxon>
        <taxon>Victivallaceae</taxon>
        <taxon>Victivallis</taxon>
    </lineage>
</organism>
<dbReference type="InterPro" id="IPR044920">
    <property type="entry name" value="MnmG_C_subdom_sf"/>
</dbReference>
<gene>
    <name evidence="11 13" type="primary">mnmG</name>
    <name evidence="11" type="synonym">gidA</name>
    <name evidence="13" type="ORF">FYJ85_15575</name>
</gene>
<dbReference type="InterPro" id="IPR026904">
    <property type="entry name" value="MnmG_C"/>
</dbReference>
<evidence type="ECO:0000256" key="9">
    <source>
        <dbReference type="ARBA" id="ARBA00025948"/>
    </source>
</evidence>
<evidence type="ECO:0000256" key="5">
    <source>
        <dbReference type="ARBA" id="ARBA00022630"/>
    </source>
</evidence>
<comment type="cofactor">
    <cofactor evidence="1 11">
        <name>FAD</name>
        <dbReference type="ChEBI" id="CHEBI:57692"/>
    </cofactor>
</comment>
<reference evidence="13 14" key="1">
    <citation type="submission" date="2019-08" db="EMBL/GenBank/DDBJ databases">
        <title>In-depth cultivation of the pig gut microbiome towards novel bacterial diversity and tailored functional studies.</title>
        <authorList>
            <person name="Wylensek D."/>
            <person name="Hitch T.C.A."/>
            <person name="Clavel T."/>
        </authorList>
    </citation>
    <scope>NUCLEOTIDE SEQUENCE [LARGE SCALE GENOMIC DNA]</scope>
    <source>
        <strain evidence="13 14">BBE-744-WT-12</strain>
    </source>
</reference>
<evidence type="ECO:0000256" key="3">
    <source>
        <dbReference type="ARBA" id="ARBA00007653"/>
    </source>
</evidence>
<evidence type="ECO:0000256" key="4">
    <source>
        <dbReference type="ARBA" id="ARBA00020461"/>
    </source>
</evidence>
<dbReference type="Pfam" id="PF01134">
    <property type="entry name" value="GIDA"/>
    <property type="match status" value="1"/>
</dbReference>
<dbReference type="AlphaFoldDB" id="A0A844G7B9"/>
<dbReference type="FunFam" id="1.10.150.570:FF:000001">
    <property type="entry name" value="tRNA uridine 5-carboxymethylaminomethyl modification enzyme MnmG"/>
    <property type="match status" value="1"/>
</dbReference>
<evidence type="ECO:0000256" key="7">
    <source>
        <dbReference type="ARBA" id="ARBA00022827"/>
    </source>
</evidence>
<keyword evidence="14" id="KW-1185">Reference proteome</keyword>
<evidence type="ECO:0000313" key="13">
    <source>
        <dbReference type="EMBL" id="MST98461.1"/>
    </source>
</evidence>
<comment type="caution">
    <text evidence="13">The sequence shown here is derived from an EMBL/GenBank/DDBJ whole genome shotgun (WGS) entry which is preliminary data.</text>
</comment>
<dbReference type="InterPro" id="IPR040131">
    <property type="entry name" value="MnmG_N"/>
</dbReference>
<dbReference type="GO" id="GO:0002098">
    <property type="term" value="P:tRNA wobble uridine modification"/>
    <property type="evidence" value="ECO:0007669"/>
    <property type="project" value="InterPro"/>
</dbReference>
<dbReference type="PRINTS" id="PR00411">
    <property type="entry name" value="PNDRDTASEI"/>
</dbReference>
<feature type="binding site" evidence="11">
    <location>
        <begin position="10"/>
        <end position="15"/>
    </location>
    <ligand>
        <name>FAD</name>
        <dbReference type="ChEBI" id="CHEBI:57692"/>
    </ligand>
</feature>
<dbReference type="FunFam" id="3.50.50.60:FF:000002">
    <property type="entry name" value="tRNA uridine 5-carboxymethylaminomethyl modification enzyme MnmG"/>
    <property type="match status" value="1"/>
</dbReference>
<comment type="function">
    <text evidence="2 11">NAD-binding protein involved in the addition of a carboxymethylaminomethyl (cmnm) group at the wobble position (U34) of certain tRNAs, forming tRNA-cmnm(5)s(2)U34.</text>
</comment>
<dbReference type="SUPFAM" id="SSF51905">
    <property type="entry name" value="FAD/NAD(P)-binding domain"/>
    <property type="match status" value="1"/>
</dbReference>
<dbReference type="SMART" id="SM01228">
    <property type="entry name" value="GIDA_assoc_3"/>
    <property type="match status" value="1"/>
</dbReference>
<dbReference type="InterPro" id="IPR002218">
    <property type="entry name" value="MnmG-rel"/>
</dbReference>
<dbReference type="HAMAP" id="MF_00129">
    <property type="entry name" value="MnmG_GidA"/>
    <property type="match status" value="1"/>
</dbReference>
<comment type="subunit">
    <text evidence="9 11">Homodimer. Heterotetramer of two MnmE and two MnmG subunits.</text>
</comment>
<dbReference type="Proteomes" id="UP000435649">
    <property type="component" value="Unassembled WGS sequence"/>
</dbReference>
<feature type="binding site" evidence="11">
    <location>
        <position position="177"/>
    </location>
    <ligand>
        <name>FAD</name>
        <dbReference type="ChEBI" id="CHEBI:57692"/>
    </ligand>
</feature>
<dbReference type="Gene3D" id="3.50.50.60">
    <property type="entry name" value="FAD/NAD(P)-binding domain"/>
    <property type="match status" value="2"/>
</dbReference>
<protein>
    <recommendedName>
        <fullName evidence="4 11">tRNA uridine 5-carboxymethylaminomethyl modification enzyme MnmG</fullName>
    </recommendedName>
    <alternativeName>
        <fullName evidence="10 11">Glucose-inhibited division protein A</fullName>
    </alternativeName>
</protein>
<dbReference type="PANTHER" id="PTHR11806:SF0">
    <property type="entry name" value="PROTEIN MTO1 HOMOLOG, MITOCHONDRIAL"/>
    <property type="match status" value="1"/>
</dbReference>
<dbReference type="InterPro" id="IPR004416">
    <property type="entry name" value="MnmG"/>
</dbReference>
<evidence type="ECO:0000256" key="6">
    <source>
        <dbReference type="ARBA" id="ARBA00022694"/>
    </source>
</evidence>
<comment type="similarity">
    <text evidence="3 11">Belongs to the MnmG family.</text>
</comment>
<dbReference type="Gene3D" id="1.10.150.570">
    <property type="entry name" value="GidA associated domain, C-terminal subdomain"/>
    <property type="match status" value="1"/>
</dbReference>
<dbReference type="PROSITE" id="PS01280">
    <property type="entry name" value="GIDA_1"/>
    <property type="match status" value="1"/>
</dbReference>
<comment type="subcellular location">
    <subcellularLocation>
        <location evidence="11">Cytoplasm</location>
    </subcellularLocation>
</comment>
<keyword evidence="5 11" id="KW-0285">Flavoprotein</keyword>
<dbReference type="PROSITE" id="PS01281">
    <property type="entry name" value="GIDA_2"/>
    <property type="match status" value="1"/>
</dbReference>
<evidence type="ECO:0000256" key="1">
    <source>
        <dbReference type="ARBA" id="ARBA00001974"/>
    </source>
</evidence>
<dbReference type="EMBL" id="VUNS01000019">
    <property type="protein sequence ID" value="MST98461.1"/>
    <property type="molecule type" value="Genomic_DNA"/>
</dbReference>
<evidence type="ECO:0000259" key="12">
    <source>
        <dbReference type="SMART" id="SM01228"/>
    </source>
</evidence>
<dbReference type="InterPro" id="IPR020595">
    <property type="entry name" value="MnmG-rel_CS"/>
</dbReference>
<accession>A0A844G7B9</accession>
<dbReference type="GO" id="GO:0005829">
    <property type="term" value="C:cytosol"/>
    <property type="evidence" value="ECO:0007669"/>
    <property type="project" value="TreeGrafter"/>
</dbReference>
<feature type="binding site" evidence="11">
    <location>
        <position position="122"/>
    </location>
    <ligand>
        <name>FAD</name>
        <dbReference type="ChEBI" id="CHEBI:57692"/>
    </ligand>
</feature>
<evidence type="ECO:0000313" key="14">
    <source>
        <dbReference type="Proteomes" id="UP000435649"/>
    </source>
</evidence>
<dbReference type="NCBIfam" id="TIGR00136">
    <property type="entry name" value="mnmG_gidA"/>
    <property type="match status" value="1"/>
</dbReference>
<evidence type="ECO:0000256" key="8">
    <source>
        <dbReference type="ARBA" id="ARBA00023027"/>
    </source>
</evidence>
<keyword evidence="11" id="KW-0963">Cytoplasm</keyword>
<name>A0A844G7B9_9BACT</name>
<dbReference type="GO" id="GO:0030488">
    <property type="term" value="P:tRNA methylation"/>
    <property type="evidence" value="ECO:0007669"/>
    <property type="project" value="TreeGrafter"/>
</dbReference>
<dbReference type="InterPro" id="IPR036188">
    <property type="entry name" value="FAD/NAD-bd_sf"/>
</dbReference>
<keyword evidence="6 11" id="KW-0819">tRNA processing</keyword>
<evidence type="ECO:0000256" key="2">
    <source>
        <dbReference type="ARBA" id="ARBA00003717"/>
    </source>
</evidence>
<sequence length="624" mass="69367">MKEYDVVVIGGGHAGCEAAFAAARVGADVLLITLNMDHIAQMSCNPAVGGIAKGQVVREIDAMGGAQGLVTDAASIQFRMLNRTKGPAVWSPRSQCDKVVYQRAMKLLLEETPNLDILQAEVTGFLVENGRITGVENQFGDRIPCRAVVVTTGTFLNGKLHYGMRNFPGGRAGDFPSNALSTALSGQLGLRIGRLKTGTPPRILAKTIDFSRMKLQEAEGQEEEFCCWSREQLPPLPHARRHDMPCHQVYSTEETAQIVRDNIQFSPMYQGVIKGIGTRYCPSFEDKVVRFPQHPVHLLYLEPEGADTREYYINGISTSLPVEVQRAMVRSIPGMERAVISRYAYAIEYDFLYPDQLERSLRVKSYRNLFSAGQINGTSGYEEAAGQGLVAGLNASRLAAGKTPVELGRDKSYIGVMIDDLCTKEIVEPYRLFTSRAEYRLHLRQDNADLRLSEQAHELGLLPEKKYREFEAYRRELERVLAVCRTTKSSGKPLLVHLKDLPDGISREEGMARLPFPAGLLPAIPEGRTGRRVWNELLVEARYDGYLQREAAEIGRMRKLEVLSIPEDFDYSIVRGLAGEARQKLERVRPTTLAQAGRIDGVTPADIALLQVSIVRRSREESAG</sequence>
<dbReference type="RefSeq" id="WP_154419449.1">
    <property type="nucleotide sequence ID" value="NZ_VUNS01000019.1"/>
</dbReference>
<feature type="domain" description="tRNA uridine 5-carboxymethylaminomethyl modification enzyme C-terminal subdomain" evidence="12">
    <location>
        <begin position="541"/>
        <end position="612"/>
    </location>
</feature>
<feature type="binding site" evidence="11">
    <location>
        <begin position="277"/>
        <end position="291"/>
    </location>
    <ligand>
        <name>NAD(+)</name>
        <dbReference type="ChEBI" id="CHEBI:57540"/>
    </ligand>
</feature>
<keyword evidence="7 11" id="KW-0274">FAD</keyword>
<dbReference type="Pfam" id="PF13932">
    <property type="entry name" value="SAM_GIDA_C"/>
    <property type="match status" value="1"/>
</dbReference>
<proteinExistence type="inferred from homology"/>
<feature type="binding site" evidence="11">
    <location>
        <position position="374"/>
    </location>
    <ligand>
        <name>FAD</name>
        <dbReference type="ChEBI" id="CHEBI:57692"/>
    </ligand>
</feature>
<dbReference type="InterPro" id="IPR047001">
    <property type="entry name" value="MnmG_C_subdom"/>
</dbReference>
<evidence type="ECO:0000256" key="11">
    <source>
        <dbReference type="HAMAP-Rule" id="MF_00129"/>
    </source>
</evidence>
<dbReference type="PANTHER" id="PTHR11806">
    <property type="entry name" value="GLUCOSE INHIBITED DIVISION PROTEIN A"/>
    <property type="match status" value="1"/>
</dbReference>
<dbReference type="GO" id="GO:0050660">
    <property type="term" value="F:flavin adenine dinucleotide binding"/>
    <property type="evidence" value="ECO:0007669"/>
    <property type="project" value="UniProtKB-UniRule"/>
</dbReference>